<protein>
    <submittedName>
        <fullName evidence="1">Uncharacterized protein</fullName>
    </submittedName>
</protein>
<dbReference type="AlphaFoldDB" id="A0ABD5X7K5"/>
<dbReference type="InterPro" id="IPR012337">
    <property type="entry name" value="RNaseH-like_sf"/>
</dbReference>
<dbReference type="Gene3D" id="3.30.420.10">
    <property type="entry name" value="Ribonuclease H-like superfamily/Ribonuclease H"/>
    <property type="match status" value="1"/>
</dbReference>
<accession>A0ABD5X7K5</accession>
<sequence>MALEMVPFDIETTGFEVSDEVTVVGFELSLGCRVFLQVDADTVTGEGAAGELEATVADRCGTHVKLSVHSSEAALLQAVGSFATDRLSGDDMLLVAYNGERWKDGFDLPFLRTRLAATGVEWPFRDMPYADLLPVVTRRFNLVRDDEEQSSLPAAYATLVGGELNDRDPFEDSAAAVTAFENHQYANLVTHNVVDVLRTGALGQVTRRYCSKSDYSLKSLTPTIHDT</sequence>
<comment type="caution">
    <text evidence="1">The sequence shown here is derived from an EMBL/GenBank/DDBJ whole genome shotgun (WGS) entry which is preliminary data.</text>
</comment>
<dbReference type="Proteomes" id="UP001596414">
    <property type="component" value="Unassembled WGS sequence"/>
</dbReference>
<reference evidence="1 2" key="1">
    <citation type="journal article" date="2014" name="Int. J. Syst. Evol. Microbiol.">
        <title>Complete genome sequence of Corynebacterium casei LMG S-19264T (=DSM 44701T), isolated from a smear-ripened cheese.</title>
        <authorList>
            <consortium name="US DOE Joint Genome Institute (JGI-PGF)"/>
            <person name="Walter F."/>
            <person name="Albersmeier A."/>
            <person name="Kalinowski J."/>
            <person name="Ruckert C."/>
        </authorList>
    </citation>
    <scope>NUCLEOTIDE SEQUENCE [LARGE SCALE GENOMIC DNA]</scope>
    <source>
        <strain evidence="1 2">CGMCC 4.7215</strain>
    </source>
</reference>
<organism evidence="1 2">
    <name type="scientific">Halovenus rubra</name>
    <dbReference type="NCBI Taxonomy" id="869890"/>
    <lineage>
        <taxon>Archaea</taxon>
        <taxon>Methanobacteriati</taxon>
        <taxon>Methanobacteriota</taxon>
        <taxon>Stenosarchaea group</taxon>
        <taxon>Halobacteria</taxon>
        <taxon>Halobacteriales</taxon>
        <taxon>Haloarculaceae</taxon>
        <taxon>Halovenus</taxon>
    </lineage>
</organism>
<evidence type="ECO:0000313" key="2">
    <source>
        <dbReference type="Proteomes" id="UP001596414"/>
    </source>
</evidence>
<dbReference type="EMBL" id="JBHSZQ010000009">
    <property type="protein sequence ID" value="MFC7125811.1"/>
    <property type="molecule type" value="Genomic_DNA"/>
</dbReference>
<dbReference type="RefSeq" id="WP_267638687.1">
    <property type="nucleotide sequence ID" value="NZ_JAODIY010000018.1"/>
</dbReference>
<name>A0ABD5X7K5_9EURY</name>
<proteinExistence type="predicted"/>
<evidence type="ECO:0000313" key="1">
    <source>
        <dbReference type="EMBL" id="MFC7125811.1"/>
    </source>
</evidence>
<gene>
    <name evidence="1" type="ORF">ACFQJ7_07130</name>
</gene>
<dbReference type="SUPFAM" id="SSF53098">
    <property type="entry name" value="Ribonuclease H-like"/>
    <property type="match status" value="1"/>
</dbReference>
<dbReference type="InterPro" id="IPR036397">
    <property type="entry name" value="RNaseH_sf"/>
</dbReference>